<reference evidence="8" key="1">
    <citation type="submission" date="2017-04" db="EMBL/GenBank/DDBJ databases">
        <authorList>
            <person name="Criscuolo A."/>
        </authorList>
    </citation>
    <scope>NUCLEOTIDE SEQUENCE [LARGE SCALE GENOMIC DNA]</scope>
</reference>
<sequence length="442" mass="49755">MTTLNKENIQKEFKERLSEDELLNCMRCGFCLPTCPTYIQSGYKESHSPRGRIALMKAVVDGLIEPDEDVENTLNVCLGCRACEPVCPSGVNYGHLLEETRDIINQNKKFSVPVKAVRKVVFEGLFPHQNRMRTLTGLIGFYQRSGLQTLTHKTGIMKLFPETLATMDLVLPKVPKMKEMKDRPAFLPAESTKKKQVAFFTGCLMDTMFLETNNATMKLLQLAGCDIVIPKTQSCCGALHGHAGEKSGAKELAKRNIKAFEDLNIDYIITNAGGCGAYLVDYDYLLKDDPQWAERAKQFVSKIKDITAILVELDFHKRNDLRLTPQIITYQDSCHLRNVMRTSSEPRMLLEAIQGATYREMKDADRCCGSAGIYNIVHSELSMEFLDYKMDRVHETEAATIVTANPGCLLQMKLGIEREGLSHKMRGIHIVDLLLEAIETNS</sequence>
<dbReference type="GO" id="GO:0051539">
    <property type="term" value="F:4 iron, 4 sulfur cluster binding"/>
    <property type="evidence" value="ECO:0007669"/>
    <property type="project" value="UniProtKB-UniRule"/>
</dbReference>
<dbReference type="GO" id="GO:0046872">
    <property type="term" value="F:metal ion binding"/>
    <property type="evidence" value="ECO:0007669"/>
    <property type="project" value="UniProtKB-UniRule"/>
</dbReference>
<dbReference type="GO" id="GO:0019154">
    <property type="term" value="F:glycolate dehydrogenase activity"/>
    <property type="evidence" value="ECO:0007669"/>
    <property type="project" value="UniProtKB-EC"/>
</dbReference>
<dbReference type="InterPro" id="IPR012257">
    <property type="entry name" value="Glc_ox_4Fe-4S"/>
</dbReference>
<evidence type="ECO:0000313" key="7">
    <source>
        <dbReference type="EMBL" id="SME26662.1"/>
    </source>
</evidence>
<evidence type="ECO:0000256" key="3">
    <source>
        <dbReference type="ARBA" id="ARBA00022737"/>
    </source>
</evidence>
<evidence type="ECO:0000256" key="1">
    <source>
        <dbReference type="ARBA" id="ARBA00022485"/>
    </source>
</evidence>
<comment type="cofactor">
    <cofactor evidence="6">
        <name>[4Fe-4S] cluster</name>
        <dbReference type="ChEBI" id="CHEBI:49883"/>
    </cofactor>
    <text evidence="6">Binds 2 [4Fe-4S] clusters.</text>
</comment>
<keyword evidence="5 6" id="KW-0411">Iron-sulfur</keyword>
<comment type="catalytic activity">
    <reaction evidence="6">
        <text>(R)-lactate + A = pyruvate + AH2</text>
        <dbReference type="Rhea" id="RHEA:15089"/>
        <dbReference type="ChEBI" id="CHEBI:13193"/>
        <dbReference type="ChEBI" id="CHEBI:15361"/>
        <dbReference type="ChEBI" id="CHEBI:16004"/>
        <dbReference type="ChEBI" id="CHEBI:17499"/>
    </reaction>
</comment>
<accession>A0A1Y6A5Q1</accession>
<dbReference type="SUPFAM" id="SSF46548">
    <property type="entry name" value="alpha-helical ferredoxin"/>
    <property type="match status" value="1"/>
</dbReference>
<dbReference type="PROSITE" id="PS51379">
    <property type="entry name" value="4FE4S_FER_2"/>
    <property type="match status" value="2"/>
</dbReference>
<dbReference type="Pfam" id="PF02754">
    <property type="entry name" value="CCG"/>
    <property type="match status" value="2"/>
</dbReference>
<protein>
    <recommendedName>
        <fullName evidence="6">Glycolate oxidase iron-sulfur subunit</fullName>
        <ecNumber evidence="6">1.1.99.14</ecNumber>
    </recommendedName>
</protein>
<keyword evidence="6" id="KW-0813">Transport</keyword>
<evidence type="ECO:0000256" key="6">
    <source>
        <dbReference type="PIRNR" id="PIRNR000139"/>
    </source>
</evidence>
<gene>
    <name evidence="7" type="primary">lutA_2</name>
    <name evidence="7" type="ORF">BACERE00185_03773</name>
</gene>
<dbReference type="PANTHER" id="PTHR32479">
    <property type="entry name" value="GLYCOLATE OXIDASE IRON-SULFUR SUBUNIT"/>
    <property type="match status" value="1"/>
</dbReference>
<dbReference type="Proteomes" id="UP000194439">
    <property type="component" value="Unassembled WGS sequence"/>
</dbReference>
<accession>A0A6B3KZY3</accession>
<dbReference type="FunFam" id="1.10.1060.10:FF:000012">
    <property type="entry name" value="Glycolate oxidase iron-sulfur subunit"/>
    <property type="match status" value="1"/>
</dbReference>
<dbReference type="PIRSF" id="PIRSF000139">
    <property type="entry name" value="Glc_ox_4Fe-4S"/>
    <property type="match status" value="1"/>
</dbReference>
<evidence type="ECO:0000256" key="5">
    <source>
        <dbReference type="ARBA" id="ARBA00023014"/>
    </source>
</evidence>
<name>A0A1Y6A5Q1_9BACI</name>
<organism evidence="7 8">
    <name type="scientific">Bacillus mobilis</name>
    <dbReference type="NCBI Taxonomy" id="2026190"/>
    <lineage>
        <taxon>Bacteria</taxon>
        <taxon>Bacillati</taxon>
        <taxon>Bacillota</taxon>
        <taxon>Bacilli</taxon>
        <taxon>Bacillales</taxon>
        <taxon>Bacillaceae</taxon>
        <taxon>Bacillus</taxon>
        <taxon>Bacillus cereus group</taxon>
    </lineage>
</organism>
<evidence type="ECO:0000256" key="4">
    <source>
        <dbReference type="ARBA" id="ARBA00023004"/>
    </source>
</evidence>
<keyword evidence="1 6" id="KW-0004">4Fe-4S</keyword>
<keyword evidence="6" id="KW-0249">Electron transport</keyword>
<dbReference type="InterPro" id="IPR009051">
    <property type="entry name" value="Helical_ferredxn"/>
</dbReference>
<dbReference type="InterPro" id="IPR017900">
    <property type="entry name" value="4Fe4S_Fe_S_CS"/>
</dbReference>
<dbReference type="PROSITE" id="PS00198">
    <property type="entry name" value="4FE4S_FER_1"/>
    <property type="match status" value="1"/>
</dbReference>
<evidence type="ECO:0000313" key="8">
    <source>
        <dbReference type="Proteomes" id="UP000194439"/>
    </source>
</evidence>
<dbReference type="AlphaFoldDB" id="A0A1Y6A5Q1"/>
<comment type="catalytic activity">
    <reaction evidence="6">
        <text>glycolate + A = glyoxylate + AH2</text>
        <dbReference type="Rhea" id="RHEA:21264"/>
        <dbReference type="ChEBI" id="CHEBI:13193"/>
        <dbReference type="ChEBI" id="CHEBI:17499"/>
        <dbReference type="ChEBI" id="CHEBI:29805"/>
        <dbReference type="ChEBI" id="CHEBI:36655"/>
        <dbReference type="EC" id="1.1.99.14"/>
    </reaction>
</comment>
<dbReference type="EC" id="1.1.99.14" evidence="6"/>
<keyword evidence="3" id="KW-0677">Repeat</keyword>
<dbReference type="InterPro" id="IPR017896">
    <property type="entry name" value="4Fe4S_Fe-S-bd"/>
</dbReference>
<dbReference type="EMBL" id="FWZD01000059">
    <property type="protein sequence ID" value="SME26662.1"/>
    <property type="molecule type" value="Genomic_DNA"/>
</dbReference>
<keyword evidence="2 6" id="KW-0479">Metal-binding</keyword>
<dbReference type="Gene3D" id="1.10.1060.10">
    <property type="entry name" value="Alpha-helical ferredoxin"/>
    <property type="match status" value="1"/>
</dbReference>
<dbReference type="RefSeq" id="WP_061678841.1">
    <property type="nucleotide sequence ID" value="NZ_FWZD01000059.1"/>
</dbReference>
<dbReference type="InterPro" id="IPR004017">
    <property type="entry name" value="Cys_rich_dom"/>
</dbReference>
<proteinExistence type="predicted"/>
<dbReference type="Pfam" id="PF13183">
    <property type="entry name" value="Fer4_8"/>
    <property type="match status" value="1"/>
</dbReference>
<comment type="function">
    <text evidence="6">Component of a complex that catalyzes the oxidation of glycolate to glyoxylate.</text>
</comment>
<evidence type="ECO:0000256" key="2">
    <source>
        <dbReference type="ARBA" id="ARBA00022723"/>
    </source>
</evidence>
<keyword evidence="4 6" id="KW-0408">Iron</keyword>
<dbReference type="PANTHER" id="PTHR32479:SF17">
    <property type="entry name" value="GLYCOLATE OXIDASE IRON-SULFUR SUBUNIT"/>
    <property type="match status" value="1"/>
</dbReference>